<feature type="active site" evidence="7">
    <location>
        <position position="211"/>
    </location>
</feature>
<evidence type="ECO:0000256" key="1">
    <source>
        <dbReference type="ARBA" id="ARBA00008645"/>
    </source>
</evidence>
<comment type="catalytic activity">
    <reaction evidence="5">
        <text>[phosphatase 2A protein]-C-terminal L-leucine methyl ester + H2O = [phosphatase 2A protein]-C-terminal L-leucine + methanol + H(+)</text>
        <dbReference type="Rhea" id="RHEA:48548"/>
        <dbReference type="Rhea" id="RHEA-COMP:12134"/>
        <dbReference type="Rhea" id="RHEA-COMP:12135"/>
        <dbReference type="ChEBI" id="CHEBI:15377"/>
        <dbReference type="ChEBI" id="CHEBI:15378"/>
        <dbReference type="ChEBI" id="CHEBI:17790"/>
        <dbReference type="ChEBI" id="CHEBI:90516"/>
        <dbReference type="ChEBI" id="CHEBI:90517"/>
        <dbReference type="EC" id="3.1.1.89"/>
    </reaction>
</comment>
<feature type="active site" evidence="7">
    <location>
        <position position="355"/>
    </location>
</feature>
<name>A0AAD7HFW8_9AGAR</name>
<feature type="compositionally biased region" description="Basic and acidic residues" evidence="8">
    <location>
        <begin position="270"/>
        <end position="282"/>
    </location>
</feature>
<evidence type="ECO:0000256" key="7">
    <source>
        <dbReference type="PIRSR" id="PIRSR022950-1"/>
    </source>
</evidence>
<comment type="function">
    <text evidence="6">Demethylates proteins that have been reversibly carboxymethylated.</text>
</comment>
<evidence type="ECO:0000256" key="6">
    <source>
        <dbReference type="PIRNR" id="PIRNR022950"/>
    </source>
</evidence>
<dbReference type="PANTHER" id="PTHR14189:SF0">
    <property type="entry name" value="PROTEIN PHOSPHATASE METHYLESTERASE 1"/>
    <property type="match status" value="1"/>
</dbReference>
<dbReference type="InterPro" id="IPR016812">
    <property type="entry name" value="PPase_methylesterase_euk"/>
</dbReference>
<feature type="region of interest" description="Disordered" evidence="8">
    <location>
        <begin position="262"/>
        <end position="282"/>
    </location>
</feature>
<evidence type="ECO:0000256" key="4">
    <source>
        <dbReference type="ARBA" id="ARBA00022801"/>
    </source>
</evidence>
<comment type="similarity">
    <text evidence="1 6">Belongs to the AB hydrolase superfamily.</text>
</comment>
<dbReference type="PIRSF" id="PIRSF022950">
    <property type="entry name" value="PPase_methylesterase_euk"/>
    <property type="match status" value="1"/>
</dbReference>
<evidence type="ECO:0000256" key="5">
    <source>
        <dbReference type="ARBA" id="ARBA00049203"/>
    </source>
</evidence>
<dbReference type="EMBL" id="JARJLG010000289">
    <property type="protein sequence ID" value="KAJ7719621.1"/>
    <property type="molecule type" value="Genomic_DNA"/>
</dbReference>
<evidence type="ECO:0000313" key="10">
    <source>
        <dbReference type="EMBL" id="KAJ7719621.1"/>
    </source>
</evidence>
<evidence type="ECO:0000256" key="2">
    <source>
        <dbReference type="ARBA" id="ARBA00020672"/>
    </source>
</evidence>
<evidence type="ECO:0000313" key="11">
    <source>
        <dbReference type="Proteomes" id="UP001215280"/>
    </source>
</evidence>
<feature type="active site" evidence="7">
    <location>
        <position position="184"/>
    </location>
</feature>
<dbReference type="SUPFAM" id="SSF53474">
    <property type="entry name" value="alpha/beta-Hydrolases"/>
    <property type="match status" value="1"/>
</dbReference>
<evidence type="ECO:0000259" key="9">
    <source>
        <dbReference type="Pfam" id="PF12697"/>
    </source>
</evidence>
<proteinExistence type="inferred from homology"/>
<reference evidence="10" key="1">
    <citation type="submission" date="2023-03" db="EMBL/GenBank/DDBJ databases">
        <title>Massive genome expansion in bonnet fungi (Mycena s.s.) driven by repeated elements and novel gene families across ecological guilds.</title>
        <authorList>
            <consortium name="Lawrence Berkeley National Laboratory"/>
            <person name="Harder C.B."/>
            <person name="Miyauchi S."/>
            <person name="Viragh M."/>
            <person name="Kuo A."/>
            <person name="Thoen E."/>
            <person name="Andreopoulos B."/>
            <person name="Lu D."/>
            <person name="Skrede I."/>
            <person name="Drula E."/>
            <person name="Henrissat B."/>
            <person name="Morin E."/>
            <person name="Kohler A."/>
            <person name="Barry K."/>
            <person name="LaButti K."/>
            <person name="Morin E."/>
            <person name="Salamov A."/>
            <person name="Lipzen A."/>
            <person name="Mereny Z."/>
            <person name="Hegedus B."/>
            <person name="Baldrian P."/>
            <person name="Stursova M."/>
            <person name="Weitz H."/>
            <person name="Taylor A."/>
            <person name="Grigoriev I.V."/>
            <person name="Nagy L.G."/>
            <person name="Martin F."/>
            <person name="Kauserud H."/>
        </authorList>
    </citation>
    <scope>NUCLEOTIDE SEQUENCE</scope>
    <source>
        <strain evidence="10">CBHHK188m</strain>
    </source>
</reference>
<dbReference type="Proteomes" id="UP001215280">
    <property type="component" value="Unassembled WGS sequence"/>
</dbReference>
<dbReference type="InterPro" id="IPR029058">
    <property type="entry name" value="AB_hydrolase_fold"/>
</dbReference>
<dbReference type="AlphaFoldDB" id="A0AAD7HFW8"/>
<dbReference type="EC" id="3.1.1.-" evidence="6"/>
<keyword evidence="3 6" id="KW-0719">Serine esterase</keyword>
<comment type="caution">
    <text evidence="10">The sequence shown here is derived from an EMBL/GenBank/DDBJ whole genome shotgun (WGS) entry which is preliminary data.</text>
</comment>
<keyword evidence="11" id="KW-1185">Reference proteome</keyword>
<dbReference type="Gene3D" id="3.40.50.1820">
    <property type="entry name" value="alpha/beta hydrolase"/>
    <property type="match status" value="1"/>
</dbReference>
<dbReference type="InterPro" id="IPR000073">
    <property type="entry name" value="AB_hydrolase_1"/>
</dbReference>
<accession>A0AAD7HFW8</accession>
<protein>
    <recommendedName>
        <fullName evidence="2 6">Protein phosphatase methylesterase 1</fullName>
        <shortName evidence="6">PME-1</shortName>
        <ecNumber evidence="6">3.1.1.-</ecNumber>
    </recommendedName>
</protein>
<keyword evidence="4 6" id="KW-0378">Hydrolase</keyword>
<sequence>MSNLYRSAISARLAKLPDLPPLEDEESDTLRELPTGLGPPAVPRRTPRPKAARPPNPDFAPISAEGFFADALQVDVPERGLDVRVYYTPPGNGTVLVCTHGAGYSGLSFACLAREVREVGRGEVGVLAVDSRGHGKTRTTENNEGQNADMDLSITTLAADLLATLLAVFPDPATAPTLLLVGHSMGGAVAVRACPLVQDAGYRVTGVAVIDVVEGTALAALPHMHALLNARPDGFASVEEAVEWTVKTKAIRNPHSARVSVPCTLVRPPGEGEKEGSGEKEKPVEWVWRTPLRGTAPFWEGWYTALSTDFLALRTARLLVLAGTTGLGEDRLDRPLTIAQMQGKFRMEVVQGVGHVVHEDDPTRTADVLLDFWRRNDRLRSGLPPKVRGVGEA</sequence>
<evidence type="ECO:0000256" key="8">
    <source>
        <dbReference type="SAM" id="MobiDB-lite"/>
    </source>
</evidence>
<organism evidence="10 11">
    <name type="scientific">Mycena maculata</name>
    <dbReference type="NCBI Taxonomy" id="230809"/>
    <lineage>
        <taxon>Eukaryota</taxon>
        <taxon>Fungi</taxon>
        <taxon>Dikarya</taxon>
        <taxon>Basidiomycota</taxon>
        <taxon>Agaricomycotina</taxon>
        <taxon>Agaricomycetes</taxon>
        <taxon>Agaricomycetidae</taxon>
        <taxon>Agaricales</taxon>
        <taxon>Marasmiineae</taxon>
        <taxon>Mycenaceae</taxon>
        <taxon>Mycena</taxon>
    </lineage>
</organism>
<dbReference type="PANTHER" id="PTHR14189">
    <property type="entry name" value="PROTEIN PHOSPHATASE METHYLESTERASE-1 RELATED"/>
    <property type="match status" value="1"/>
</dbReference>
<gene>
    <name evidence="10" type="ORF">DFH07DRAFT_972842</name>
</gene>
<feature type="domain" description="AB hydrolase-1" evidence="9">
    <location>
        <begin position="96"/>
        <end position="368"/>
    </location>
</feature>
<evidence type="ECO:0000256" key="3">
    <source>
        <dbReference type="ARBA" id="ARBA00022487"/>
    </source>
</evidence>
<dbReference type="Pfam" id="PF12697">
    <property type="entry name" value="Abhydrolase_6"/>
    <property type="match status" value="1"/>
</dbReference>
<dbReference type="GO" id="GO:0051723">
    <property type="term" value="F:protein methylesterase activity"/>
    <property type="evidence" value="ECO:0007669"/>
    <property type="project" value="UniProtKB-EC"/>
</dbReference>
<feature type="region of interest" description="Disordered" evidence="8">
    <location>
        <begin position="16"/>
        <end position="59"/>
    </location>
</feature>